<sequence length="333" mass="36514">MNLTTRASPNTCDQSTFYKLGLFLLLISYSHHLPDPSFSFVMEVVLPDGVPNQSRIKRKPPPRLDVTARYPPPDPNDPFAPLSVLRSRSSALLGFSSSQDNLSPISPPGYRASFQLYPAAPLNLDDLITFQSRCDFELHGELATPPRSPVAEAHYRRRSQSVMGQYNAHQYSVTLPKSAHKESLSREAGSDSSGTDVEGVDSTRPTSPTQNQRIGAHGRISHFFTPRKKPSQMSINSSVSIASSNSKTPTKLSLTRRPSLLRLRSPLQSTPRIPLLPAPIRVPSTPAKNTLDGRVGTVRRNHFSPGVIPKAIMGITLNLRSLIAGNFHLLAVL</sequence>
<dbReference type="Proteomes" id="UP001049176">
    <property type="component" value="Chromosome 7"/>
</dbReference>
<name>A0A9P7URJ9_9AGAR</name>
<feature type="region of interest" description="Disordered" evidence="1">
    <location>
        <begin position="53"/>
        <end position="77"/>
    </location>
</feature>
<accession>A0A9P7URJ9</accession>
<reference evidence="2" key="1">
    <citation type="journal article" date="2021" name="Genome Biol. Evol.">
        <title>The assembled and annotated genome of the fairy-ring fungus Marasmius oreades.</title>
        <authorList>
            <person name="Hiltunen M."/>
            <person name="Ament-Velasquez S.L."/>
            <person name="Johannesson H."/>
        </authorList>
    </citation>
    <scope>NUCLEOTIDE SEQUENCE</scope>
    <source>
        <strain evidence="2">03SP1</strain>
    </source>
</reference>
<dbReference type="EMBL" id="CM032187">
    <property type="protein sequence ID" value="KAG7089254.1"/>
    <property type="molecule type" value="Genomic_DNA"/>
</dbReference>
<dbReference type="AlphaFoldDB" id="A0A9P7URJ9"/>
<feature type="compositionally biased region" description="Low complexity" evidence="1">
    <location>
        <begin position="231"/>
        <end position="252"/>
    </location>
</feature>
<dbReference type="KEGG" id="more:E1B28_010953"/>
<dbReference type="GeneID" id="66080028"/>
<organism evidence="2 3">
    <name type="scientific">Marasmius oreades</name>
    <name type="common">fairy-ring Marasmius</name>
    <dbReference type="NCBI Taxonomy" id="181124"/>
    <lineage>
        <taxon>Eukaryota</taxon>
        <taxon>Fungi</taxon>
        <taxon>Dikarya</taxon>
        <taxon>Basidiomycota</taxon>
        <taxon>Agaricomycotina</taxon>
        <taxon>Agaricomycetes</taxon>
        <taxon>Agaricomycetidae</taxon>
        <taxon>Agaricales</taxon>
        <taxon>Marasmiineae</taxon>
        <taxon>Marasmiaceae</taxon>
        <taxon>Marasmius</taxon>
    </lineage>
</organism>
<feature type="compositionally biased region" description="Basic and acidic residues" evidence="1">
    <location>
        <begin position="179"/>
        <end position="189"/>
    </location>
</feature>
<evidence type="ECO:0000313" key="2">
    <source>
        <dbReference type="EMBL" id="KAG7089254.1"/>
    </source>
</evidence>
<feature type="region of interest" description="Disordered" evidence="1">
    <location>
        <begin position="272"/>
        <end position="292"/>
    </location>
</feature>
<comment type="caution">
    <text evidence="2">The sequence shown here is derived from an EMBL/GenBank/DDBJ whole genome shotgun (WGS) entry which is preliminary data.</text>
</comment>
<protein>
    <submittedName>
        <fullName evidence="2">Uncharacterized protein</fullName>
    </submittedName>
</protein>
<evidence type="ECO:0000313" key="3">
    <source>
        <dbReference type="Proteomes" id="UP001049176"/>
    </source>
</evidence>
<feature type="compositionally biased region" description="Polar residues" evidence="1">
    <location>
        <begin position="203"/>
        <end position="213"/>
    </location>
</feature>
<proteinExistence type="predicted"/>
<evidence type="ECO:0000256" key="1">
    <source>
        <dbReference type="SAM" id="MobiDB-lite"/>
    </source>
</evidence>
<feature type="region of interest" description="Disordered" evidence="1">
    <location>
        <begin position="177"/>
        <end position="252"/>
    </location>
</feature>
<gene>
    <name evidence="2" type="ORF">E1B28_010953</name>
</gene>
<keyword evidence="3" id="KW-1185">Reference proteome</keyword>
<dbReference type="RefSeq" id="XP_043005724.1">
    <property type="nucleotide sequence ID" value="XM_043155940.1"/>
</dbReference>